<gene>
    <name evidence="2" type="ORF">GCM10011335_30100</name>
</gene>
<accession>A0A917DC81</accession>
<dbReference type="SUPFAM" id="SSF54593">
    <property type="entry name" value="Glyoxalase/Bleomycin resistance protein/Dihydroxybiphenyl dioxygenase"/>
    <property type="match status" value="1"/>
</dbReference>
<protein>
    <recommendedName>
        <fullName evidence="1">Glyoxalase-like domain-containing protein</fullName>
    </recommendedName>
</protein>
<organism evidence="2 3">
    <name type="scientific">Aureimonas glaciei</name>
    <dbReference type="NCBI Taxonomy" id="1776957"/>
    <lineage>
        <taxon>Bacteria</taxon>
        <taxon>Pseudomonadati</taxon>
        <taxon>Pseudomonadota</taxon>
        <taxon>Alphaproteobacteria</taxon>
        <taxon>Hyphomicrobiales</taxon>
        <taxon>Aurantimonadaceae</taxon>
        <taxon>Aureimonas</taxon>
    </lineage>
</organism>
<dbReference type="PANTHER" id="PTHR40265">
    <property type="entry name" value="BLL2707 PROTEIN"/>
    <property type="match status" value="1"/>
</dbReference>
<comment type="caution">
    <text evidence="2">The sequence shown here is derived from an EMBL/GenBank/DDBJ whole genome shotgun (WGS) entry which is preliminary data.</text>
</comment>
<feature type="domain" description="Glyoxalase-like" evidence="1">
    <location>
        <begin position="10"/>
        <end position="200"/>
    </location>
</feature>
<dbReference type="PANTHER" id="PTHR40265:SF1">
    <property type="entry name" value="GLYOXALASE-LIKE DOMAIN-CONTAINING PROTEIN"/>
    <property type="match status" value="1"/>
</dbReference>
<dbReference type="RefSeq" id="WP_188852107.1">
    <property type="nucleotide sequence ID" value="NZ_BMJJ01000007.1"/>
</dbReference>
<sequence>MQQPRNPRRIDHIVMPVTSLSASRTFFKTLGFTVAPAASHPFGTENACVFFADGTYLEPLAIGDAASHAAAGQSGAIFVSRDTAFRFRRGAPGFSGIAFKTDDAEADWCAFRDAGLADGDLFQFARTFEAPDGTRRELGFRLAFAADRRSPDLFFFACQALAKPGDRSALTRHANGVSGIAHLVLSEPQPQDFQPLLQDLLGREDAETGPEGLRLAAADAVIEVLTPAGLAGRYGAERNAERGLRFEGVVVRVPDLGSVEERASRGGLNARREGDCLVVPLAEAGGPFLAFEATA</sequence>
<dbReference type="Pfam" id="PF13468">
    <property type="entry name" value="Glyoxalase_3"/>
    <property type="match status" value="1"/>
</dbReference>
<dbReference type="Gene3D" id="3.10.180.10">
    <property type="entry name" value="2,3-Dihydroxybiphenyl 1,2-Dioxygenase, domain 1"/>
    <property type="match status" value="1"/>
</dbReference>
<evidence type="ECO:0000259" key="1">
    <source>
        <dbReference type="Pfam" id="PF13468"/>
    </source>
</evidence>
<evidence type="ECO:0000313" key="2">
    <source>
        <dbReference type="EMBL" id="GGD25155.1"/>
    </source>
</evidence>
<dbReference type="InterPro" id="IPR029068">
    <property type="entry name" value="Glyas_Bleomycin-R_OHBP_Dase"/>
</dbReference>
<dbReference type="Proteomes" id="UP000613160">
    <property type="component" value="Unassembled WGS sequence"/>
</dbReference>
<keyword evidence="3" id="KW-1185">Reference proteome</keyword>
<reference evidence="2" key="2">
    <citation type="submission" date="2020-09" db="EMBL/GenBank/DDBJ databases">
        <authorList>
            <person name="Sun Q."/>
            <person name="Zhou Y."/>
        </authorList>
    </citation>
    <scope>NUCLEOTIDE SEQUENCE</scope>
    <source>
        <strain evidence="2">CGMCC 1.15493</strain>
    </source>
</reference>
<name>A0A917DC81_9HYPH</name>
<proteinExistence type="predicted"/>
<dbReference type="EMBL" id="BMJJ01000007">
    <property type="protein sequence ID" value="GGD25155.1"/>
    <property type="molecule type" value="Genomic_DNA"/>
</dbReference>
<dbReference type="AlphaFoldDB" id="A0A917DC81"/>
<dbReference type="InterPro" id="IPR025870">
    <property type="entry name" value="Glyoxalase-like_dom"/>
</dbReference>
<reference evidence="2" key="1">
    <citation type="journal article" date="2014" name="Int. J. Syst. Evol. Microbiol.">
        <title>Complete genome sequence of Corynebacterium casei LMG S-19264T (=DSM 44701T), isolated from a smear-ripened cheese.</title>
        <authorList>
            <consortium name="US DOE Joint Genome Institute (JGI-PGF)"/>
            <person name="Walter F."/>
            <person name="Albersmeier A."/>
            <person name="Kalinowski J."/>
            <person name="Ruckert C."/>
        </authorList>
    </citation>
    <scope>NUCLEOTIDE SEQUENCE</scope>
    <source>
        <strain evidence="2">CGMCC 1.15493</strain>
    </source>
</reference>
<evidence type="ECO:0000313" key="3">
    <source>
        <dbReference type="Proteomes" id="UP000613160"/>
    </source>
</evidence>